<feature type="compositionally biased region" description="Pro residues" evidence="2">
    <location>
        <begin position="360"/>
        <end position="377"/>
    </location>
</feature>
<reference evidence="3 4" key="1">
    <citation type="submission" date="2018-11" db="EMBL/GenBank/DDBJ databases">
        <title>Genome assembly of Steccherinum ochraceum LE-BIN_3174, the white-rot fungus of the Steccherinaceae family (The Residual Polyporoid clade, Polyporales, Basidiomycota).</title>
        <authorList>
            <person name="Fedorova T.V."/>
            <person name="Glazunova O.A."/>
            <person name="Landesman E.O."/>
            <person name="Moiseenko K.V."/>
            <person name="Psurtseva N.V."/>
            <person name="Savinova O.S."/>
            <person name="Shakhova N.V."/>
            <person name="Tyazhelova T.V."/>
            <person name="Vasina D.V."/>
        </authorList>
    </citation>
    <scope>NUCLEOTIDE SEQUENCE [LARGE SCALE GENOMIC DNA]</scope>
    <source>
        <strain evidence="3 4">LE-BIN_3174</strain>
    </source>
</reference>
<sequence>MHMSSGSESSSPASDTSELSSASSSTDDEPEPEPDTPSLALASAWGPPTLTIAQANQDERDEIQYIMEDFPQDLSCLAEHYQRDPIYVKGGDRVRVLAFMENYAVRIRREANGSTGLVPAWNLEDPHERLARLNMEYNEALACPNEQIARRSREAASAPRGTLQHVHADCPPQNEQSRRRFVSEGRRQAAELKAQGRFSVFLLPDTPEVDSGARVRNGSAASVGAMTDKEKKARSVVFAGTQDKVFHRYLIPVDFNKKRRRFGLEVASEDAETRSPTPAEEEEDTAWPWEVKWTETAEDIARAKAVAEEEAALAAAEAEARAQKELAELQARNRAARQEAAAAQAQARVALLAAPTPKTLTPPLPTHKPHPSPPPSPSYVQNTVQIRLPVEEPQSGLPPAVVGSDSRRGRQQPRFRGTRIRGAFRHIEKHIRTSFMD</sequence>
<protein>
    <submittedName>
        <fullName evidence="3">Uncharacterized protein</fullName>
    </submittedName>
</protein>
<accession>A0A4R0RS22</accession>
<dbReference type="AlphaFoldDB" id="A0A4R0RS22"/>
<proteinExistence type="predicted"/>
<name>A0A4R0RS22_9APHY</name>
<evidence type="ECO:0000313" key="3">
    <source>
        <dbReference type="EMBL" id="TCD65264.1"/>
    </source>
</evidence>
<feature type="coiled-coil region" evidence="1">
    <location>
        <begin position="306"/>
        <end position="346"/>
    </location>
</feature>
<feature type="region of interest" description="Disordered" evidence="2">
    <location>
        <begin position="152"/>
        <end position="176"/>
    </location>
</feature>
<feature type="region of interest" description="Disordered" evidence="2">
    <location>
        <begin position="1"/>
        <end position="46"/>
    </location>
</feature>
<dbReference type="Proteomes" id="UP000292702">
    <property type="component" value="Unassembled WGS sequence"/>
</dbReference>
<evidence type="ECO:0000256" key="2">
    <source>
        <dbReference type="SAM" id="MobiDB-lite"/>
    </source>
</evidence>
<feature type="compositionally biased region" description="Low complexity" evidence="2">
    <location>
        <begin position="1"/>
        <end position="25"/>
    </location>
</feature>
<evidence type="ECO:0000256" key="1">
    <source>
        <dbReference type="SAM" id="Coils"/>
    </source>
</evidence>
<feature type="region of interest" description="Disordered" evidence="2">
    <location>
        <begin position="356"/>
        <end position="418"/>
    </location>
</feature>
<dbReference type="OrthoDB" id="196165at2759"/>
<keyword evidence="4" id="KW-1185">Reference proteome</keyword>
<organism evidence="3 4">
    <name type="scientific">Steccherinum ochraceum</name>
    <dbReference type="NCBI Taxonomy" id="92696"/>
    <lineage>
        <taxon>Eukaryota</taxon>
        <taxon>Fungi</taxon>
        <taxon>Dikarya</taxon>
        <taxon>Basidiomycota</taxon>
        <taxon>Agaricomycotina</taxon>
        <taxon>Agaricomycetes</taxon>
        <taxon>Polyporales</taxon>
        <taxon>Steccherinaceae</taxon>
        <taxon>Steccherinum</taxon>
    </lineage>
</organism>
<dbReference type="EMBL" id="RWJN01000190">
    <property type="protein sequence ID" value="TCD65264.1"/>
    <property type="molecule type" value="Genomic_DNA"/>
</dbReference>
<comment type="caution">
    <text evidence="3">The sequence shown here is derived from an EMBL/GenBank/DDBJ whole genome shotgun (WGS) entry which is preliminary data.</text>
</comment>
<keyword evidence="1" id="KW-0175">Coiled coil</keyword>
<gene>
    <name evidence="3" type="ORF">EIP91_002928</name>
</gene>
<evidence type="ECO:0000313" key="4">
    <source>
        <dbReference type="Proteomes" id="UP000292702"/>
    </source>
</evidence>
<feature type="compositionally biased region" description="Basic residues" evidence="2">
    <location>
        <begin position="409"/>
        <end position="418"/>
    </location>
</feature>